<organism evidence="1 2">
    <name type="scientific">Antrihabitans cavernicola</name>
    <dbReference type="NCBI Taxonomy" id="2495913"/>
    <lineage>
        <taxon>Bacteria</taxon>
        <taxon>Bacillati</taxon>
        <taxon>Actinomycetota</taxon>
        <taxon>Actinomycetes</taxon>
        <taxon>Mycobacteriales</taxon>
        <taxon>Nocardiaceae</taxon>
        <taxon>Antrihabitans</taxon>
    </lineage>
</organism>
<dbReference type="InterPro" id="IPR011008">
    <property type="entry name" value="Dimeric_a/b-barrel"/>
</dbReference>
<keyword evidence="2" id="KW-1185">Reference proteome</keyword>
<protein>
    <submittedName>
        <fullName evidence="1">Uncharacterized protein</fullName>
    </submittedName>
</protein>
<dbReference type="Gene3D" id="3.30.70.100">
    <property type="match status" value="1"/>
</dbReference>
<name>A0A5A7S5A2_9NOCA</name>
<dbReference type="AlphaFoldDB" id="A0A5A7S5A2"/>
<reference evidence="1 2" key="1">
    <citation type="submission" date="2019-07" db="EMBL/GenBank/DDBJ databases">
        <title>Rhodococcus cavernicolus sp. nov., isolated from a cave.</title>
        <authorList>
            <person name="Lee S.D."/>
        </authorList>
    </citation>
    <scope>NUCLEOTIDE SEQUENCE [LARGE SCALE GENOMIC DNA]</scope>
    <source>
        <strain evidence="1 2">C1-24</strain>
    </source>
</reference>
<comment type="caution">
    <text evidence="1">The sequence shown here is derived from an EMBL/GenBank/DDBJ whole genome shotgun (WGS) entry which is preliminary data.</text>
</comment>
<dbReference type="Proteomes" id="UP000322244">
    <property type="component" value="Unassembled WGS sequence"/>
</dbReference>
<dbReference type="SUPFAM" id="SSF54909">
    <property type="entry name" value="Dimeric alpha+beta barrel"/>
    <property type="match status" value="1"/>
</dbReference>
<accession>A0A5A7S5A2</accession>
<evidence type="ECO:0000313" key="2">
    <source>
        <dbReference type="Proteomes" id="UP000322244"/>
    </source>
</evidence>
<evidence type="ECO:0000313" key="1">
    <source>
        <dbReference type="EMBL" id="KAA0016544.1"/>
    </source>
</evidence>
<sequence>MFPGLVSATVHGSVDGTRVINCLRWESAEQLAALQRSPEFQQIARGFAGLIEFDPRQCEVVHVANAARIEDDS</sequence>
<gene>
    <name evidence="1" type="ORF">FOY51_25950</name>
</gene>
<dbReference type="OrthoDB" id="1493813at2"/>
<proteinExistence type="predicted"/>
<dbReference type="EMBL" id="VLNY01000026">
    <property type="protein sequence ID" value="KAA0016544.1"/>
    <property type="molecule type" value="Genomic_DNA"/>
</dbReference>
<dbReference type="RefSeq" id="WP_149433169.1">
    <property type="nucleotide sequence ID" value="NZ_VLNY01000026.1"/>
</dbReference>